<keyword evidence="2" id="KW-1185">Reference proteome</keyword>
<protein>
    <submittedName>
        <fullName evidence="1">Uncharacterized protein</fullName>
    </submittedName>
</protein>
<comment type="caution">
    <text evidence="1">The sequence shown here is derived from an EMBL/GenBank/DDBJ whole genome shotgun (WGS) entry which is preliminary data.</text>
</comment>
<dbReference type="AlphaFoldDB" id="A0AAV3XDY6"/>
<sequence length="45" mass="5180">MRETKLILALPMEKELYCNNWTAETTVTRLGNQDFDRAGTLGFCQ</sequence>
<reference evidence="1" key="1">
    <citation type="submission" date="2019-10" db="EMBL/GenBank/DDBJ databases">
        <title>Draft genome sequece of Microseira wollei NIES-4236.</title>
        <authorList>
            <person name="Yamaguchi H."/>
            <person name="Suzuki S."/>
            <person name="Kawachi M."/>
        </authorList>
    </citation>
    <scope>NUCLEOTIDE SEQUENCE</scope>
    <source>
        <strain evidence="1">NIES-4236</strain>
    </source>
</reference>
<dbReference type="Proteomes" id="UP001050975">
    <property type="component" value="Unassembled WGS sequence"/>
</dbReference>
<proteinExistence type="predicted"/>
<evidence type="ECO:0000313" key="1">
    <source>
        <dbReference type="EMBL" id="GET38320.1"/>
    </source>
</evidence>
<gene>
    <name evidence="1" type="ORF">MiSe_30760</name>
</gene>
<name>A0AAV3XDY6_9CYAN</name>
<accession>A0AAV3XDY6</accession>
<organism evidence="1 2">
    <name type="scientific">Microseira wollei NIES-4236</name>
    <dbReference type="NCBI Taxonomy" id="2530354"/>
    <lineage>
        <taxon>Bacteria</taxon>
        <taxon>Bacillati</taxon>
        <taxon>Cyanobacteriota</taxon>
        <taxon>Cyanophyceae</taxon>
        <taxon>Oscillatoriophycideae</taxon>
        <taxon>Aerosakkonematales</taxon>
        <taxon>Aerosakkonemataceae</taxon>
        <taxon>Microseira</taxon>
    </lineage>
</organism>
<dbReference type="EMBL" id="BLAY01000043">
    <property type="protein sequence ID" value="GET38320.1"/>
    <property type="molecule type" value="Genomic_DNA"/>
</dbReference>
<evidence type="ECO:0000313" key="2">
    <source>
        <dbReference type="Proteomes" id="UP001050975"/>
    </source>
</evidence>